<dbReference type="GO" id="GO:0004222">
    <property type="term" value="F:metalloendopeptidase activity"/>
    <property type="evidence" value="ECO:0007669"/>
    <property type="project" value="InterPro"/>
</dbReference>
<dbReference type="Gene3D" id="1.10.1380.10">
    <property type="entry name" value="Neutral endopeptidase , domain2"/>
    <property type="match status" value="1"/>
</dbReference>
<dbReference type="GO" id="GO:0005886">
    <property type="term" value="C:plasma membrane"/>
    <property type="evidence" value="ECO:0007669"/>
    <property type="project" value="TreeGrafter"/>
</dbReference>
<gene>
    <name evidence="3" type="ORF">V5799_007298</name>
</gene>
<keyword evidence="4" id="KW-1185">Reference proteome</keyword>
<proteinExistence type="predicted"/>
<feature type="domain" description="Peptidase M13 C-terminal" evidence="2">
    <location>
        <begin position="537"/>
        <end position="736"/>
    </location>
</feature>
<dbReference type="GO" id="GO:0016485">
    <property type="term" value="P:protein processing"/>
    <property type="evidence" value="ECO:0007669"/>
    <property type="project" value="TreeGrafter"/>
</dbReference>
<dbReference type="PRINTS" id="PR00786">
    <property type="entry name" value="NEPRILYSIN"/>
</dbReference>
<dbReference type="Pfam" id="PF01431">
    <property type="entry name" value="Peptidase_M13"/>
    <property type="match status" value="1"/>
</dbReference>
<comment type="caution">
    <text evidence="3">The sequence shown here is derived from an EMBL/GenBank/DDBJ whole genome shotgun (WGS) entry which is preliminary data.</text>
</comment>
<dbReference type="PANTHER" id="PTHR11733">
    <property type="entry name" value="ZINC METALLOPROTEASE FAMILY M13 NEPRILYSIN-RELATED"/>
    <property type="match status" value="1"/>
</dbReference>
<evidence type="ECO:0000313" key="3">
    <source>
        <dbReference type="EMBL" id="KAK8765921.1"/>
    </source>
</evidence>
<reference evidence="3 4" key="1">
    <citation type="journal article" date="2023" name="Arcadia Sci">
        <title>De novo assembly of a long-read Amblyomma americanum tick genome.</title>
        <authorList>
            <person name="Chou S."/>
            <person name="Poskanzer K.E."/>
            <person name="Rollins M."/>
            <person name="Thuy-Boun P.S."/>
        </authorList>
    </citation>
    <scope>NUCLEOTIDE SEQUENCE [LARGE SCALE GENOMIC DNA]</scope>
    <source>
        <strain evidence="3">F_SG_1</strain>
        <tissue evidence="3">Salivary glands</tissue>
    </source>
</reference>
<feature type="compositionally biased region" description="Basic residues" evidence="1">
    <location>
        <begin position="1"/>
        <end position="15"/>
    </location>
</feature>
<feature type="region of interest" description="Disordered" evidence="1">
    <location>
        <begin position="1"/>
        <end position="42"/>
    </location>
</feature>
<dbReference type="InterPro" id="IPR000718">
    <property type="entry name" value="Peptidase_M13"/>
</dbReference>
<protein>
    <recommendedName>
        <fullName evidence="2">Peptidase M13 C-terminal domain-containing protein</fullName>
    </recommendedName>
</protein>
<organism evidence="3 4">
    <name type="scientific">Amblyomma americanum</name>
    <name type="common">Lone star tick</name>
    <dbReference type="NCBI Taxonomy" id="6943"/>
    <lineage>
        <taxon>Eukaryota</taxon>
        <taxon>Metazoa</taxon>
        <taxon>Ecdysozoa</taxon>
        <taxon>Arthropoda</taxon>
        <taxon>Chelicerata</taxon>
        <taxon>Arachnida</taxon>
        <taxon>Acari</taxon>
        <taxon>Parasitiformes</taxon>
        <taxon>Ixodida</taxon>
        <taxon>Ixodoidea</taxon>
        <taxon>Ixodidae</taxon>
        <taxon>Amblyomminae</taxon>
        <taxon>Amblyomma</taxon>
    </lineage>
</organism>
<evidence type="ECO:0000313" key="4">
    <source>
        <dbReference type="Proteomes" id="UP001321473"/>
    </source>
</evidence>
<name>A0AAQ4DTY1_AMBAM</name>
<dbReference type="Gene3D" id="3.40.390.10">
    <property type="entry name" value="Collagenase (Catalytic Domain)"/>
    <property type="match status" value="1"/>
</dbReference>
<evidence type="ECO:0000256" key="1">
    <source>
        <dbReference type="SAM" id="MobiDB-lite"/>
    </source>
</evidence>
<dbReference type="AlphaFoldDB" id="A0AAQ4DTY1"/>
<evidence type="ECO:0000259" key="2">
    <source>
        <dbReference type="Pfam" id="PF01431"/>
    </source>
</evidence>
<dbReference type="SUPFAM" id="SSF55486">
    <property type="entry name" value="Metalloproteases ('zincins'), catalytic domain"/>
    <property type="match status" value="1"/>
</dbReference>
<dbReference type="InterPro" id="IPR042089">
    <property type="entry name" value="Peptidase_M13_dom_2"/>
</dbReference>
<dbReference type="PROSITE" id="PS51885">
    <property type="entry name" value="NEPRILYSIN"/>
    <property type="match status" value="1"/>
</dbReference>
<dbReference type="InterPro" id="IPR024079">
    <property type="entry name" value="MetalloPept_cat_dom_sf"/>
</dbReference>
<dbReference type="Proteomes" id="UP001321473">
    <property type="component" value="Unassembled WGS sequence"/>
</dbReference>
<sequence length="738" mass="84537">MAGRHHHVGRAHGLHGGHGPYRGHGPHGGHGGHGGHGAHAVGMTTDTTLSVPTTTMTLSRTPREFRSSVSAMSTDTMSSAPYDDYAHYNYSTYDNYTDYDNYTSYEDYAHYNCTRYNCSIYDNHADYDSYTHYNNYTHDNYTHYNDYTHDNYTHYNDFIHNNYAHYNNYTHDNYTHYNNYIHNNYAHYNNYTHDNYTHYNYAQHDNYEHRRNVDNTGVAFRFVCNTFHSPDGDVLSDRGRYLQRTTKAMLFTINVPPTGQSATEKAAGLFHACVRLGATANASEVQSLKSFLGLLGLDMSSMTPDPDFDIAERITRLSLEYGFPTFARFTFFRRPHRPKKTLAMEIDKADEDWMKERFQEFSSVVTLAQFYSSFVRMYDPNLNAHRLATRITRAESTVRQFLADLRQTDRFTGRTTTVGGLGTFTRNFVTQVTPRSTLDAAREMAMNLVRELSNKFSTAAWIRDPVRNLTLRKSRGLRLIMGYPNELANDSLVDAFYDAFPEVGANFFTPYLESHRLLTSRIFMEDATENFTTGVANAYYRPGRNTMTILAGVVQPPLFIEEGPPAYNYGGLGQVVGHEIMHGYDVNGITLDETVNRVDYEDTQTMREYAQKVLCLRASYQRVESTARALTHDTYDSEGFADFTGMLLTYSAFKRLPAAERNRVPPDLGLNAEMTFFVSHCLKWCGTSKTNQRRRPGGRYWHTRSRCLVPLMNMPEFSAAFSCKAGSFMNPAKKCTFW</sequence>
<dbReference type="InterPro" id="IPR018497">
    <property type="entry name" value="Peptidase_M13_C"/>
</dbReference>
<dbReference type="PANTHER" id="PTHR11733:SF241">
    <property type="entry name" value="GH26575P-RELATED"/>
    <property type="match status" value="1"/>
</dbReference>
<feature type="compositionally biased region" description="Gly residues" evidence="1">
    <location>
        <begin position="16"/>
        <end position="37"/>
    </location>
</feature>
<accession>A0AAQ4DTY1</accession>
<dbReference type="EMBL" id="JARKHS020026868">
    <property type="protein sequence ID" value="KAK8765921.1"/>
    <property type="molecule type" value="Genomic_DNA"/>
</dbReference>